<dbReference type="Pfam" id="PF00106">
    <property type="entry name" value="adh_short"/>
    <property type="match status" value="1"/>
</dbReference>
<dbReference type="STRING" id="48699.ENSPLAP00000017009"/>
<protein>
    <submittedName>
        <fullName evidence="1">Zgc:158868</fullName>
    </submittedName>
</protein>
<evidence type="ECO:0000313" key="1">
    <source>
        <dbReference type="Ensembl" id="ENSPLAP00000017009.1"/>
    </source>
</evidence>
<accession>A0A3B3UWI6</accession>
<keyword evidence="2" id="KW-1185">Reference proteome</keyword>
<reference evidence="1" key="2">
    <citation type="submission" date="2025-09" db="UniProtKB">
        <authorList>
            <consortium name="Ensembl"/>
        </authorList>
    </citation>
    <scope>IDENTIFICATION</scope>
</reference>
<dbReference type="AlphaFoldDB" id="A0A3B3UWI6"/>
<dbReference type="Proteomes" id="UP000261500">
    <property type="component" value="Unplaced"/>
</dbReference>
<sequence length="111" mass="12345">MSCRRSAIINMSTVLASVKKCPETFQMAQMYPYRTSKAALNMLTCCQAEDFKHQGILVTAIHPGWVRTEMGGQQAPLMPQDSVAGMLRVMSTLSNKHSGLLLDWEGNTIPW</sequence>
<dbReference type="InterPro" id="IPR002347">
    <property type="entry name" value="SDR_fam"/>
</dbReference>
<dbReference type="Ensembl" id="ENSPLAT00000026130.1">
    <property type="protein sequence ID" value="ENSPLAP00000017009.1"/>
    <property type="gene ID" value="ENSPLAG00000021316.1"/>
</dbReference>
<dbReference type="PANTHER" id="PTHR43544">
    <property type="entry name" value="SHORT-CHAIN DEHYDROGENASE/REDUCTASE"/>
    <property type="match status" value="1"/>
</dbReference>
<organism evidence="1 2">
    <name type="scientific">Poecilia latipinna</name>
    <name type="common">sailfin molly</name>
    <dbReference type="NCBI Taxonomy" id="48699"/>
    <lineage>
        <taxon>Eukaryota</taxon>
        <taxon>Metazoa</taxon>
        <taxon>Chordata</taxon>
        <taxon>Craniata</taxon>
        <taxon>Vertebrata</taxon>
        <taxon>Euteleostomi</taxon>
        <taxon>Actinopterygii</taxon>
        <taxon>Neopterygii</taxon>
        <taxon>Teleostei</taxon>
        <taxon>Neoteleostei</taxon>
        <taxon>Acanthomorphata</taxon>
        <taxon>Ovalentaria</taxon>
        <taxon>Atherinomorphae</taxon>
        <taxon>Cyprinodontiformes</taxon>
        <taxon>Poeciliidae</taxon>
        <taxon>Poeciliinae</taxon>
        <taxon>Poecilia</taxon>
    </lineage>
</organism>
<dbReference type="GO" id="GO:0005737">
    <property type="term" value="C:cytoplasm"/>
    <property type="evidence" value="ECO:0007669"/>
    <property type="project" value="TreeGrafter"/>
</dbReference>
<proteinExistence type="predicted"/>
<dbReference type="InterPro" id="IPR051468">
    <property type="entry name" value="Fungal_SecMetab_SDRs"/>
</dbReference>
<dbReference type="GO" id="GO:0016491">
    <property type="term" value="F:oxidoreductase activity"/>
    <property type="evidence" value="ECO:0007669"/>
    <property type="project" value="TreeGrafter"/>
</dbReference>
<evidence type="ECO:0000313" key="2">
    <source>
        <dbReference type="Proteomes" id="UP000261500"/>
    </source>
</evidence>
<dbReference type="GeneTree" id="ENSGT00940000166017"/>
<dbReference type="SUPFAM" id="SSF51735">
    <property type="entry name" value="NAD(P)-binding Rossmann-fold domains"/>
    <property type="match status" value="1"/>
</dbReference>
<dbReference type="PANTHER" id="PTHR43544:SF33">
    <property type="entry name" value="C-FACTOR"/>
    <property type="match status" value="1"/>
</dbReference>
<dbReference type="Gene3D" id="3.40.50.720">
    <property type="entry name" value="NAD(P)-binding Rossmann-like Domain"/>
    <property type="match status" value="1"/>
</dbReference>
<dbReference type="InterPro" id="IPR036291">
    <property type="entry name" value="NAD(P)-bd_dom_sf"/>
</dbReference>
<reference evidence="1" key="1">
    <citation type="submission" date="2025-08" db="UniProtKB">
        <authorList>
            <consortium name="Ensembl"/>
        </authorList>
    </citation>
    <scope>IDENTIFICATION</scope>
</reference>
<name>A0A3B3UWI6_9TELE</name>